<feature type="coiled-coil region" evidence="1">
    <location>
        <begin position="214"/>
        <end position="241"/>
    </location>
</feature>
<accession>A0A8J2WYP2</accession>
<name>A0A8J2WYP2_9STRA</name>
<feature type="coiled-coil region" evidence="1">
    <location>
        <begin position="111"/>
        <end position="164"/>
    </location>
</feature>
<feature type="compositionally biased region" description="Basic and acidic residues" evidence="2">
    <location>
        <begin position="8"/>
        <end position="20"/>
    </location>
</feature>
<evidence type="ECO:0000313" key="4">
    <source>
        <dbReference type="Proteomes" id="UP000789595"/>
    </source>
</evidence>
<evidence type="ECO:0000256" key="1">
    <source>
        <dbReference type="SAM" id="Coils"/>
    </source>
</evidence>
<protein>
    <recommendedName>
        <fullName evidence="5">Trichohyalin-plectin-homology domain-containing protein</fullName>
    </recommendedName>
</protein>
<organism evidence="3 4">
    <name type="scientific">Pelagomonas calceolata</name>
    <dbReference type="NCBI Taxonomy" id="35677"/>
    <lineage>
        <taxon>Eukaryota</taxon>
        <taxon>Sar</taxon>
        <taxon>Stramenopiles</taxon>
        <taxon>Ochrophyta</taxon>
        <taxon>Pelagophyceae</taxon>
        <taxon>Pelagomonadales</taxon>
        <taxon>Pelagomonadaceae</taxon>
        <taxon>Pelagomonas</taxon>
    </lineage>
</organism>
<reference evidence="3" key="1">
    <citation type="submission" date="2021-11" db="EMBL/GenBank/DDBJ databases">
        <authorList>
            <consortium name="Genoscope - CEA"/>
            <person name="William W."/>
        </authorList>
    </citation>
    <scope>NUCLEOTIDE SEQUENCE</scope>
</reference>
<dbReference type="AlphaFoldDB" id="A0A8J2WYP2"/>
<gene>
    <name evidence="3" type="ORF">PECAL_2P00100</name>
</gene>
<comment type="caution">
    <text evidence="3">The sequence shown here is derived from an EMBL/GenBank/DDBJ whole genome shotgun (WGS) entry which is preliminary data.</text>
</comment>
<dbReference type="Proteomes" id="UP000789595">
    <property type="component" value="Unassembled WGS sequence"/>
</dbReference>
<evidence type="ECO:0000313" key="3">
    <source>
        <dbReference type="EMBL" id="CAH0367016.1"/>
    </source>
</evidence>
<keyword evidence="4" id="KW-1185">Reference proteome</keyword>
<feature type="region of interest" description="Disordered" evidence="2">
    <location>
        <begin position="1"/>
        <end position="98"/>
    </location>
</feature>
<proteinExistence type="predicted"/>
<sequence>MGSFARPKNGDPEAGKKPLPELRPGAVVASPPMWKGSPEKRARLEALRRKSLEPEKVAREIAAAQRAAAMSTRRPRRPAPAPAPAPRGSRPPSSDDVPLDWRLLTACKAVADAEEDDRRKAENKRKDAEAARIINAQLKENERAREIERQRREAVKREAQADARRVAAAVRAEKVAAREKKERDRKMFDEQAKAYAAQRARQRAAEEAAERVEVDAAKASLLAEERKNARLKKSFQAEQERLAREIIVARKHKEEQKLAEWRENARIDREAREAQDETERRRAMVKAQRDARIARFQSNFAQGAGKEQADAAAAEDAMIRRYLEKQAQAIEDRHRSDLAKIADTNAKIKAENDSQLARKARDRAAAAAERRRDFERVQAAQQRLREETAAAARDKLARQRRFVGILQEQSRAVAQRREAEKVVMTAAERSLNGSIIDTFAKASPERKAKIRERM</sequence>
<feature type="compositionally biased region" description="Basic and acidic residues" evidence="2">
    <location>
        <begin position="37"/>
        <end position="59"/>
    </location>
</feature>
<dbReference type="EMBL" id="CAKKNE010000002">
    <property type="protein sequence ID" value="CAH0367016.1"/>
    <property type="molecule type" value="Genomic_DNA"/>
</dbReference>
<evidence type="ECO:0008006" key="5">
    <source>
        <dbReference type="Google" id="ProtNLM"/>
    </source>
</evidence>
<feature type="compositionally biased region" description="Low complexity" evidence="2">
    <location>
        <begin position="60"/>
        <end position="72"/>
    </location>
</feature>
<keyword evidence="1" id="KW-0175">Coiled coil</keyword>
<evidence type="ECO:0000256" key="2">
    <source>
        <dbReference type="SAM" id="MobiDB-lite"/>
    </source>
</evidence>